<evidence type="ECO:0000313" key="7">
    <source>
        <dbReference type="EMBL" id="EDO33280.1"/>
    </source>
</evidence>
<feature type="binding site" evidence="4">
    <location>
        <begin position="407"/>
        <end position="409"/>
    </location>
    <ligand>
        <name>FAD</name>
        <dbReference type="ChEBI" id="CHEBI:57692"/>
    </ligand>
</feature>
<dbReference type="HOGENOM" id="CLU_010348_3_2_1"/>
<evidence type="ECO:0000259" key="6">
    <source>
        <dbReference type="PROSITE" id="PS51645"/>
    </source>
</evidence>
<dbReference type="InterPro" id="IPR036155">
    <property type="entry name" value="Crypto/Photolyase_N_sf"/>
</dbReference>
<dbReference type="InterPro" id="IPR014729">
    <property type="entry name" value="Rossmann-like_a/b/a_fold"/>
</dbReference>
<evidence type="ECO:0000256" key="3">
    <source>
        <dbReference type="ARBA" id="ARBA00022827"/>
    </source>
</evidence>
<reference evidence="7 8" key="1">
    <citation type="journal article" date="2007" name="Science">
        <title>Sea anemone genome reveals ancestral eumetazoan gene repertoire and genomic organization.</title>
        <authorList>
            <person name="Putnam N.H."/>
            <person name="Srivastava M."/>
            <person name="Hellsten U."/>
            <person name="Dirks B."/>
            <person name="Chapman J."/>
            <person name="Salamov A."/>
            <person name="Terry A."/>
            <person name="Shapiro H."/>
            <person name="Lindquist E."/>
            <person name="Kapitonov V.V."/>
            <person name="Jurka J."/>
            <person name="Genikhovich G."/>
            <person name="Grigoriev I.V."/>
            <person name="Lucas S.M."/>
            <person name="Steele R.E."/>
            <person name="Finnerty J.R."/>
            <person name="Technau U."/>
            <person name="Martindale M.Q."/>
            <person name="Rokhsar D.S."/>
        </authorList>
    </citation>
    <scope>NUCLEOTIDE SEQUENCE [LARGE SCALE GENOMIC DNA]</scope>
    <source>
        <strain evidence="8">CH2 X CH6</strain>
    </source>
</reference>
<dbReference type="eggNOG" id="KOG0133">
    <property type="taxonomic scope" value="Eukaryota"/>
</dbReference>
<dbReference type="STRING" id="45351.A7SSN5"/>
<evidence type="ECO:0000256" key="5">
    <source>
        <dbReference type="PIRSR" id="PIRSR602081-2"/>
    </source>
</evidence>
<keyword evidence="3 4" id="KW-0274">FAD</keyword>
<dbReference type="GO" id="GO:0005737">
    <property type="term" value="C:cytoplasm"/>
    <property type="evidence" value="ECO:0000318"/>
    <property type="project" value="GO_Central"/>
</dbReference>
<dbReference type="FunCoup" id="A7SSN5">
    <property type="interactions" value="300"/>
</dbReference>
<dbReference type="GO" id="GO:0032922">
    <property type="term" value="P:circadian regulation of gene expression"/>
    <property type="evidence" value="ECO:0000318"/>
    <property type="project" value="GO_Central"/>
</dbReference>
<feature type="site" description="Electron transfer via tryptophanyl radical" evidence="5">
    <location>
        <position position="337"/>
    </location>
</feature>
<protein>
    <recommendedName>
        <fullName evidence="6">Photolyase/cryptochrome alpha/beta domain-containing protein</fullName>
    </recommendedName>
</protein>
<sequence length="463" mass="52903">MSGMDKFTTDSCNLVKAKKTSHSIHWLRKGLRIHDNPALRDAVLNWGTFRVVYILDTKSVASSNIGLNLWRFLLQALEDLDDSLRKLNSRLFVIRGQPADVFPRLFREWGITRLTFEEDSEPFGKERDSAICMLAREAGVEVASHRSHTLYHLQGIIDRNGGTPPLTYKKFLSVIEGIAPPDPPVPHIDPSAQKLGHTPLSDNHDELYGVPTMEELGLETSKLFVEVWHGGETEALKRLDRHLERKAWIASFGKPKVTSDSLMASPSGVSPYLRFGCLSPRLFYYRLMDLYRKVKGGPPPTSLYGQLLWREFFFVVSTNNPNFDKMESNPICLYIKWRTDKQVASDLQKWTDAQTGFPWIDAIMSQLKQEGWIHYLARVAVASFLTRGCLWISWEAGMKVFAEHLLDADWSSNAGNWMWWSYSAFSQQFFNPPCPVEFSNYSGDSLFFILFPPVILVRKAQQS</sequence>
<dbReference type="PANTHER" id="PTHR11455:SF30">
    <property type="entry name" value="CRYPTOCHROME-1"/>
    <property type="match status" value="1"/>
</dbReference>
<dbReference type="Pfam" id="PF00875">
    <property type="entry name" value="DNA_photolyase"/>
    <property type="match status" value="1"/>
</dbReference>
<feature type="domain" description="Photolyase/cryptochrome alpha/beta" evidence="6">
    <location>
        <begin position="21"/>
        <end position="150"/>
    </location>
</feature>
<dbReference type="Gene3D" id="1.10.579.10">
    <property type="entry name" value="DNA Cyclobutane Dipyrimidine Photolyase, subunit A, domain 3"/>
    <property type="match status" value="1"/>
</dbReference>
<dbReference type="SUPFAM" id="SSF52425">
    <property type="entry name" value="Cryptochrome/photolyase, N-terminal domain"/>
    <property type="match status" value="1"/>
</dbReference>
<feature type="binding site" evidence="4">
    <location>
        <begin position="306"/>
        <end position="313"/>
    </location>
    <ligand>
        <name>FAD</name>
        <dbReference type="ChEBI" id="CHEBI:57692"/>
    </ligand>
</feature>
<dbReference type="PROSITE" id="PS51645">
    <property type="entry name" value="PHR_CRY_ALPHA_BETA"/>
    <property type="match status" value="1"/>
</dbReference>
<gene>
    <name evidence="7" type="ORF">NEMVEDRAFT_v1g230851</name>
</gene>
<dbReference type="SUPFAM" id="SSF48173">
    <property type="entry name" value="Cryptochrome/photolyase FAD-binding domain"/>
    <property type="match status" value="1"/>
</dbReference>
<evidence type="ECO:0000256" key="2">
    <source>
        <dbReference type="ARBA" id="ARBA00022630"/>
    </source>
</evidence>
<organism evidence="7 8">
    <name type="scientific">Nematostella vectensis</name>
    <name type="common">Starlet sea anemone</name>
    <dbReference type="NCBI Taxonomy" id="45351"/>
    <lineage>
        <taxon>Eukaryota</taxon>
        <taxon>Metazoa</taxon>
        <taxon>Cnidaria</taxon>
        <taxon>Anthozoa</taxon>
        <taxon>Hexacorallia</taxon>
        <taxon>Actiniaria</taxon>
        <taxon>Edwardsiidae</taxon>
        <taxon>Nematostella</taxon>
    </lineage>
</organism>
<name>A7SSN5_NEMVE</name>
<dbReference type="GO" id="GO:0043153">
    <property type="term" value="P:entrainment of circadian clock by photoperiod"/>
    <property type="evidence" value="ECO:0000318"/>
    <property type="project" value="GO_Central"/>
</dbReference>
<evidence type="ECO:0000256" key="4">
    <source>
        <dbReference type="PIRSR" id="PIRSR602081-1"/>
    </source>
</evidence>
<comment type="similarity">
    <text evidence="1">Belongs to the DNA photolyase class-1 family.</text>
</comment>
<dbReference type="GO" id="GO:0071949">
    <property type="term" value="F:FAD binding"/>
    <property type="evidence" value="ECO:0000318"/>
    <property type="project" value="GO_Central"/>
</dbReference>
<dbReference type="InterPro" id="IPR005101">
    <property type="entry name" value="Cryptochr/Photolyase_FAD-bd"/>
</dbReference>
<feature type="site" description="Electron transfer via tryptophanyl radical" evidence="5">
    <location>
        <position position="417"/>
    </location>
</feature>
<dbReference type="GO" id="GO:0005634">
    <property type="term" value="C:nucleus"/>
    <property type="evidence" value="ECO:0000318"/>
    <property type="project" value="GO_Central"/>
</dbReference>
<dbReference type="InterPro" id="IPR006050">
    <property type="entry name" value="DNA_photolyase_N"/>
</dbReference>
<dbReference type="Gene3D" id="1.25.40.80">
    <property type="match status" value="1"/>
</dbReference>
<keyword evidence="8" id="KW-1185">Reference proteome</keyword>
<dbReference type="Pfam" id="PF03441">
    <property type="entry name" value="FAD_binding_7"/>
    <property type="match status" value="1"/>
</dbReference>
<dbReference type="OMA" id="CPMAKEE"/>
<keyword evidence="2 4" id="KW-0285">Flavoprotein</keyword>
<dbReference type="InterPro" id="IPR002081">
    <property type="entry name" value="Cryptochrome/DNA_photolyase_1"/>
</dbReference>
<dbReference type="AlphaFoldDB" id="A7SSN5"/>
<dbReference type="GO" id="GO:0003677">
    <property type="term" value="F:DNA binding"/>
    <property type="evidence" value="ECO:0000318"/>
    <property type="project" value="GO_Central"/>
</dbReference>
<accession>A7SSN5</accession>
<evidence type="ECO:0000256" key="1">
    <source>
        <dbReference type="ARBA" id="ARBA00005862"/>
    </source>
</evidence>
<dbReference type="InterPro" id="IPR036134">
    <property type="entry name" value="Crypto/Photolyase_FAD-like_sf"/>
</dbReference>
<dbReference type="Gene3D" id="3.40.50.620">
    <property type="entry name" value="HUPs"/>
    <property type="match status" value="1"/>
</dbReference>
<feature type="site" description="Electron transfer via tryptophanyl radical" evidence="5">
    <location>
        <position position="394"/>
    </location>
</feature>
<proteinExistence type="inferred from homology"/>
<evidence type="ECO:0000313" key="8">
    <source>
        <dbReference type="Proteomes" id="UP000001593"/>
    </source>
</evidence>
<dbReference type="Proteomes" id="UP000001593">
    <property type="component" value="Unassembled WGS sequence"/>
</dbReference>
<dbReference type="PANTHER" id="PTHR11455">
    <property type="entry name" value="CRYPTOCHROME"/>
    <property type="match status" value="1"/>
</dbReference>
<dbReference type="InParanoid" id="A7SSN5"/>
<comment type="cofactor">
    <cofactor evidence="4">
        <name>FAD</name>
        <dbReference type="ChEBI" id="CHEBI:57692"/>
    </cofactor>
    <text evidence="4">Binds 1 FAD per subunit.</text>
</comment>
<dbReference type="EMBL" id="DS469780">
    <property type="protein sequence ID" value="EDO33280.1"/>
    <property type="molecule type" value="Genomic_DNA"/>
</dbReference>
<dbReference type="GO" id="GO:0045892">
    <property type="term" value="P:negative regulation of DNA-templated transcription"/>
    <property type="evidence" value="ECO:0000318"/>
    <property type="project" value="GO_Central"/>
</dbReference>
<dbReference type="PhylomeDB" id="A7SSN5"/>